<dbReference type="PANTHER" id="PTHR38814:SF1">
    <property type="entry name" value="ENDONUCLEASE NUCS"/>
    <property type="match status" value="1"/>
</dbReference>
<evidence type="ECO:0000313" key="4">
    <source>
        <dbReference type="Proteomes" id="UP000245073"/>
    </source>
</evidence>
<gene>
    <name evidence="3" type="ORF">DDF67_23225</name>
</gene>
<reference evidence="3 4" key="1">
    <citation type="submission" date="2018-04" db="EMBL/GenBank/DDBJ databases">
        <title>The genome sequence of Caulobacter sp. 744.</title>
        <authorList>
            <person name="Gao J."/>
            <person name="Sun J."/>
        </authorList>
    </citation>
    <scope>NUCLEOTIDE SEQUENCE [LARGE SCALE GENOMIC DNA]</scope>
    <source>
        <strain evidence="3 4">774</strain>
    </source>
</reference>
<dbReference type="PANTHER" id="PTHR38814">
    <property type="entry name" value="ENDONUCLEASE NUCS"/>
    <property type="match status" value="1"/>
</dbReference>
<keyword evidence="1" id="KW-0238">DNA-binding</keyword>
<dbReference type="AlphaFoldDB" id="A0A2T9JFC9"/>
<evidence type="ECO:0000313" key="3">
    <source>
        <dbReference type="EMBL" id="PVM82378.1"/>
    </source>
</evidence>
<protein>
    <recommendedName>
        <fullName evidence="2">Endonuclease NucS C-terminal domain-containing protein</fullName>
    </recommendedName>
</protein>
<dbReference type="CDD" id="cd22341">
    <property type="entry name" value="NucS-like"/>
    <property type="match status" value="1"/>
</dbReference>
<comment type="caution">
    <text evidence="3">The sequence shown here is derived from an EMBL/GenBank/DDBJ whole genome shotgun (WGS) entry which is preliminary data.</text>
</comment>
<dbReference type="Gene3D" id="3.40.1350.10">
    <property type="match status" value="1"/>
</dbReference>
<dbReference type="Proteomes" id="UP000245073">
    <property type="component" value="Unassembled WGS sequence"/>
</dbReference>
<keyword evidence="4" id="KW-1185">Reference proteome</keyword>
<feature type="domain" description="Endonuclease NucS C-terminal" evidence="2">
    <location>
        <begin position="113"/>
        <end position="206"/>
    </location>
</feature>
<sequence>MYRVSEFKDYFLNTVGGKRNSYNTYNSYLSRIDVAIGGLDEAIARDGLDAVINWGQTTAAGPFLTYPSHARSVLKRYLQFAVEVRTPPDETQTELDDPIAEAEMAEGVVFKLEREMQAAVRKQLNALEQGLVEADGGQEITVATGRIDILAKDRDGKLVVIELKAGACPPGALEQTLGYAEALSEERGEPVRAYLIAAEFSDRIRAAAKRVTGLQLRSYEFSLRFAALP</sequence>
<proteinExistence type="predicted"/>
<dbReference type="InterPro" id="IPR048301">
    <property type="entry name" value="NucS_C"/>
</dbReference>
<organism evidence="3 4">
    <name type="scientific">Caulobacter endophyticus</name>
    <dbReference type="NCBI Taxonomy" id="2172652"/>
    <lineage>
        <taxon>Bacteria</taxon>
        <taxon>Pseudomonadati</taxon>
        <taxon>Pseudomonadota</taxon>
        <taxon>Alphaproteobacteria</taxon>
        <taxon>Caulobacterales</taxon>
        <taxon>Caulobacteraceae</taxon>
        <taxon>Caulobacter</taxon>
    </lineage>
</organism>
<dbReference type="OrthoDB" id="7189427at2"/>
<dbReference type="GO" id="GO:0003677">
    <property type="term" value="F:DNA binding"/>
    <property type="evidence" value="ECO:0007669"/>
    <property type="project" value="UniProtKB-KW"/>
</dbReference>
<name>A0A2T9JFC9_9CAUL</name>
<evidence type="ECO:0000259" key="2">
    <source>
        <dbReference type="Pfam" id="PF01939"/>
    </source>
</evidence>
<dbReference type="InterPro" id="IPR011856">
    <property type="entry name" value="tRNA_endonuc-like_dom_sf"/>
</dbReference>
<evidence type="ECO:0000256" key="1">
    <source>
        <dbReference type="ARBA" id="ARBA00023125"/>
    </source>
</evidence>
<dbReference type="Pfam" id="PF01939">
    <property type="entry name" value="NucS_C"/>
    <property type="match status" value="1"/>
</dbReference>
<accession>A0A2T9JFC9</accession>
<dbReference type="RefSeq" id="WP_109455130.1">
    <property type="nucleotide sequence ID" value="NZ_QDKQ01000076.1"/>
</dbReference>
<dbReference type="EMBL" id="QDKQ01000076">
    <property type="protein sequence ID" value="PVM82378.1"/>
    <property type="molecule type" value="Genomic_DNA"/>
</dbReference>
<dbReference type="GO" id="GO:0004519">
    <property type="term" value="F:endonuclease activity"/>
    <property type="evidence" value="ECO:0007669"/>
    <property type="project" value="InterPro"/>
</dbReference>
<dbReference type="InterPro" id="IPR002793">
    <property type="entry name" value="Endonuclease_NucS"/>
</dbReference>